<dbReference type="PANTHER" id="PTHR43312">
    <property type="entry name" value="D-THREO-ALDOSE 1-DEHYDROGENASE"/>
    <property type="match status" value="1"/>
</dbReference>
<dbReference type="Gene3D" id="3.20.20.100">
    <property type="entry name" value="NADP-dependent oxidoreductase domain"/>
    <property type="match status" value="1"/>
</dbReference>
<dbReference type="CDD" id="cd19100">
    <property type="entry name" value="AKR_unchar"/>
    <property type="match status" value="1"/>
</dbReference>
<feature type="domain" description="NADP-dependent oxidoreductase" evidence="2">
    <location>
        <begin position="52"/>
        <end position="245"/>
    </location>
</feature>
<evidence type="ECO:0000313" key="4">
    <source>
        <dbReference type="Proteomes" id="UP000622317"/>
    </source>
</evidence>
<keyword evidence="4" id="KW-1185">Reference proteome</keyword>
<dbReference type="AlphaFoldDB" id="A0A927FE11"/>
<dbReference type="SUPFAM" id="SSF51430">
    <property type="entry name" value="NAD(P)-linked oxidoreductase"/>
    <property type="match status" value="1"/>
</dbReference>
<dbReference type="Pfam" id="PF00248">
    <property type="entry name" value="Aldo_ket_red"/>
    <property type="match status" value="1"/>
</dbReference>
<dbReference type="PANTHER" id="PTHR43312:SF1">
    <property type="entry name" value="NADP-DEPENDENT OXIDOREDUCTASE DOMAIN-CONTAINING PROTEIN"/>
    <property type="match status" value="1"/>
</dbReference>
<dbReference type="EMBL" id="JACYFG010000051">
    <property type="protein sequence ID" value="MBD5781668.1"/>
    <property type="molecule type" value="Genomic_DNA"/>
</dbReference>
<sequence>MERRDFIKRAALASGGFWALGRLSSAWAADVASDGMAYGTLGRTGARVSRFGFGTAPIGRGWVPEAEAIQMVHKALDEGINYFDTAPIYQDGESERRLGKALKGRRDEAFVVTKIQDPSYRGTMRLLEESLGRLQMDAVDLVHLHNFGDEGRFPDLDFLFGEDGAMGALREAKRKGMLRFVGASGHLHPSRFQRAIDSGEVDALMVAVNYINQHTYDFEHKVWNRAAEEDIGLVSMKMFGGGSRRFKIPEEDYEIAMSYTLSLPDLSTAVIGLGAMEHLDRALRTFRSVKPLSDAEFMEVARRGKELIESDSRWQAAHGYPLA</sequence>
<feature type="signal peptide" evidence="1">
    <location>
        <begin position="1"/>
        <end position="28"/>
    </location>
</feature>
<feature type="chain" id="PRO_5038055590" evidence="1">
    <location>
        <begin position="29"/>
        <end position="323"/>
    </location>
</feature>
<dbReference type="RefSeq" id="WP_191618752.1">
    <property type="nucleotide sequence ID" value="NZ_JACYFG010000051.1"/>
</dbReference>
<dbReference type="Proteomes" id="UP000622317">
    <property type="component" value="Unassembled WGS sequence"/>
</dbReference>
<proteinExistence type="predicted"/>
<accession>A0A927FE11</accession>
<name>A0A927FE11_9BACT</name>
<protein>
    <submittedName>
        <fullName evidence="3">Aldo/keto reductase</fullName>
    </submittedName>
</protein>
<gene>
    <name evidence="3" type="ORF">IEN85_19365</name>
</gene>
<dbReference type="InterPro" id="IPR036812">
    <property type="entry name" value="NAD(P)_OxRdtase_dom_sf"/>
</dbReference>
<dbReference type="InterPro" id="IPR053135">
    <property type="entry name" value="AKR2_Oxidoreductase"/>
</dbReference>
<dbReference type="InterPro" id="IPR023210">
    <property type="entry name" value="NADP_OxRdtase_dom"/>
</dbReference>
<evidence type="ECO:0000313" key="3">
    <source>
        <dbReference type="EMBL" id="MBD5781668.1"/>
    </source>
</evidence>
<evidence type="ECO:0000256" key="1">
    <source>
        <dbReference type="SAM" id="SignalP"/>
    </source>
</evidence>
<reference evidence="3" key="1">
    <citation type="submission" date="2020-09" db="EMBL/GenBank/DDBJ databases">
        <title>Pelagicoccus enzymogenes sp. nov. with an EPS production, isolated from marine sediment.</title>
        <authorList>
            <person name="Feng X."/>
        </authorList>
    </citation>
    <scope>NUCLEOTIDE SEQUENCE</scope>
    <source>
        <strain evidence="3">NFK12</strain>
    </source>
</reference>
<organism evidence="3 4">
    <name type="scientific">Pelagicoccus enzymogenes</name>
    <dbReference type="NCBI Taxonomy" id="2773457"/>
    <lineage>
        <taxon>Bacteria</taxon>
        <taxon>Pseudomonadati</taxon>
        <taxon>Verrucomicrobiota</taxon>
        <taxon>Opitutia</taxon>
        <taxon>Puniceicoccales</taxon>
        <taxon>Pelagicoccaceae</taxon>
        <taxon>Pelagicoccus</taxon>
    </lineage>
</organism>
<evidence type="ECO:0000259" key="2">
    <source>
        <dbReference type="Pfam" id="PF00248"/>
    </source>
</evidence>
<keyword evidence="1" id="KW-0732">Signal</keyword>
<comment type="caution">
    <text evidence="3">The sequence shown here is derived from an EMBL/GenBank/DDBJ whole genome shotgun (WGS) entry which is preliminary data.</text>
</comment>